<keyword evidence="3" id="KW-1185">Reference proteome</keyword>
<dbReference type="Proteomes" id="UP000724874">
    <property type="component" value="Unassembled WGS sequence"/>
</dbReference>
<protein>
    <submittedName>
        <fullName evidence="2">Uncharacterized protein</fullName>
    </submittedName>
</protein>
<evidence type="ECO:0000313" key="2">
    <source>
        <dbReference type="EMBL" id="KAF8901723.1"/>
    </source>
</evidence>
<sequence length="175" mass="19268">MLYVVLRDNFLFFVCAFALYILTATTWLAANPRYFTVPGSFSCSLTSIMGCRLIINLCEAYHHPRDFEETGSPPRSIWAATTKHIQFISMNPASKSMASGIPPWRHTRSQRGQILATDLPSSRHATVPCISYDMAGARVAARGEAEGSGTYEMCIVACMPENIPRPAEATKENGS</sequence>
<dbReference type="OrthoDB" id="2638860at2759"/>
<reference evidence="2" key="1">
    <citation type="submission" date="2020-11" db="EMBL/GenBank/DDBJ databases">
        <authorList>
            <consortium name="DOE Joint Genome Institute"/>
            <person name="Ahrendt S."/>
            <person name="Riley R."/>
            <person name="Andreopoulos W."/>
            <person name="LaButti K."/>
            <person name="Pangilinan J."/>
            <person name="Ruiz-duenas F.J."/>
            <person name="Barrasa J.M."/>
            <person name="Sanchez-Garcia M."/>
            <person name="Camarero S."/>
            <person name="Miyauchi S."/>
            <person name="Serrano A."/>
            <person name="Linde D."/>
            <person name="Babiker R."/>
            <person name="Drula E."/>
            <person name="Ayuso-Fernandez I."/>
            <person name="Pacheco R."/>
            <person name="Padilla G."/>
            <person name="Ferreira P."/>
            <person name="Barriuso J."/>
            <person name="Kellner H."/>
            <person name="Castanera R."/>
            <person name="Alfaro M."/>
            <person name="Ramirez L."/>
            <person name="Pisabarro A.G."/>
            <person name="Kuo A."/>
            <person name="Tritt A."/>
            <person name="Lipzen A."/>
            <person name="He G."/>
            <person name="Yan M."/>
            <person name="Ng V."/>
            <person name="Cullen D."/>
            <person name="Martin F."/>
            <person name="Rosso M.-N."/>
            <person name="Henrissat B."/>
            <person name="Hibbett D."/>
            <person name="Martinez A.T."/>
            <person name="Grigoriev I.V."/>
        </authorList>
    </citation>
    <scope>NUCLEOTIDE SEQUENCE</scope>
    <source>
        <strain evidence="2">AH 44721</strain>
    </source>
</reference>
<dbReference type="AlphaFoldDB" id="A0A9P5TNL6"/>
<organism evidence="2 3">
    <name type="scientific">Gymnopilus junonius</name>
    <name type="common">Spectacular rustgill mushroom</name>
    <name type="synonym">Gymnopilus spectabilis subsp. junonius</name>
    <dbReference type="NCBI Taxonomy" id="109634"/>
    <lineage>
        <taxon>Eukaryota</taxon>
        <taxon>Fungi</taxon>
        <taxon>Dikarya</taxon>
        <taxon>Basidiomycota</taxon>
        <taxon>Agaricomycotina</taxon>
        <taxon>Agaricomycetes</taxon>
        <taxon>Agaricomycetidae</taxon>
        <taxon>Agaricales</taxon>
        <taxon>Agaricineae</taxon>
        <taxon>Hymenogastraceae</taxon>
        <taxon>Gymnopilus</taxon>
    </lineage>
</organism>
<gene>
    <name evidence="2" type="ORF">CPB84DRAFT_1777271</name>
</gene>
<name>A0A9P5TNL6_GYMJU</name>
<feature type="transmembrane region" description="Helical" evidence="1">
    <location>
        <begin position="9"/>
        <end position="29"/>
    </location>
</feature>
<evidence type="ECO:0000256" key="1">
    <source>
        <dbReference type="SAM" id="Phobius"/>
    </source>
</evidence>
<dbReference type="EMBL" id="JADNYJ010000040">
    <property type="protein sequence ID" value="KAF8901723.1"/>
    <property type="molecule type" value="Genomic_DNA"/>
</dbReference>
<keyword evidence="1" id="KW-0812">Transmembrane</keyword>
<keyword evidence="1" id="KW-1133">Transmembrane helix</keyword>
<evidence type="ECO:0000313" key="3">
    <source>
        <dbReference type="Proteomes" id="UP000724874"/>
    </source>
</evidence>
<proteinExistence type="predicted"/>
<keyword evidence="1" id="KW-0472">Membrane</keyword>
<comment type="caution">
    <text evidence="2">The sequence shown here is derived from an EMBL/GenBank/DDBJ whole genome shotgun (WGS) entry which is preliminary data.</text>
</comment>
<accession>A0A9P5TNL6</accession>